<feature type="binding site" evidence="11">
    <location>
        <begin position="138"/>
        <end position="139"/>
    </location>
    <ligand>
        <name>ATP</name>
        <dbReference type="ChEBI" id="CHEBI:30616"/>
    </ligand>
</feature>
<dbReference type="GO" id="GO:0005524">
    <property type="term" value="F:ATP binding"/>
    <property type="evidence" value="ECO:0007669"/>
    <property type="project" value="UniProtKB-UniRule"/>
</dbReference>
<dbReference type="AlphaFoldDB" id="A0A9P6GZI8"/>
<comment type="catalytic activity">
    <reaction evidence="9 15">
        <text>L-seryl-[protein] + ATP = O-phospho-L-seryl-[protein] + ADP + H(+)</text>
        <dbReference type="Rhea" id="RHEA:17989"/>
        <dbReference type="Rhea" id="RHEA-COMP:9863"/>
        <dbReference type="Rhea" id="RHEA-COMP:11604"/>
        <dbReference type="ChEBI" id="CHEBI:15378"/>
        <dbReference type="ChEBI" id="CHEBI:29999"/>
        <dbReference type="ChEBI" id="CHEBI:30616"/>
        <dbReference type="ChEBI" id="CHEBI:83421"/>
        <dbReference type="ChEBI" id="CHEBI:456216"/>
        <dbReference type="EC" id="2.7.11.1"/>
    </reaction>
</comment>
<keyword evidence="7 11" id="KW-0067">ATP-binding</keyword>
<evidence type="ECO:0000256" key="12">
    <source>
        <dbReference type="PIRSR" id="PIRSR630616-3"/>
    </source>
</evidence>
<dbReference type="InterPro" id="IPR030616">
    <property type="entry name" value="Aur-like"/>
</dbReference>
<protein>
    <recommendedName>
        <fullName evidence="2 15">Aurora kinase</fullName>
        <ecNumber evidence="1 15">2.7.11.1</ecNumber>
    </recommendedName>
</protein>
<dbReference type="GO" id="GO:0090266">
    <property type="term" value="P:regulation of mitotic cell cycle spindle assembly checkpoint"/>
    <property type="evidence" value="ECO:0007669"/>
    <property type="project" value="UniProtKB-ARBA"/>
</dbReference>
<dbReference type="GO" id="GO:0032465">
    <property type="term" value="P:regulation of cytokinesis"/>
    <property type="evidence" value="ECO:0007669"/>
    <property type="project" value="UniProtKB-ARBA"/>
</dbReference>
<evidence type="ECO:0000256" key="5">
    <source>
        <dbReference type="ARBA" id="ARBA00022741"/>
    </source>
</evidence>
<dbReference type="PROSITE" id="PS00107">
    <property type="entry name" value="PROTEIN_KINASE_ATP"/>
    <property type="match status" value="1"/>
</dbReference>
<keyword evidence="6 15" id="KW-0418">Kinase</keyword>
<feature type="binding site" evidence="11">
    <location>
        <position position="152"/>
    </location>
    <ligand>
        <name>ATP</name>
        <dbReference type="ChEBI" id="CHEBI:30616"/>
    </ligand>
</feature>
<dbReference type="InterPro" id="IPR017441">
    <property type="entry name" value="Protein_kinase_ATP_BS"/>
</dbReference>
<evidence type="ECO:0000256" key="15">
    <source>
        <dbReference type="RuleBase" id="RU367134"/>
    </source>
</evidence>
<comment type="catalytic activity">
    <reaction evidence="8 15">
        <text>L-threonyl-[protein] + ATP = O-phospho-L-threonyl-[protein] + ADP + H(+)</text>
        <dbReference type="Rhea" id="RHEA:46608"/>
        <dbReference type="Rhea" id="RHEA-COMP:11060"/>
        <dbReference type="Rhea" id="RHEA-COMP:11605"/>
        <dbReference type="ChEBI" id="CHEBI:15378"/>
        <dbReference type="ChEBI" id="CHEBI:30013"/>
        <dbReference type="ChEBI" id="CHEBI:30616"/>
        <dbReference type="ChEBI" id="CHEBI:61977"/>
        <dbReference type="ChEBI" id="CHEBI:456216"/>
        <dbReference type="EC" id="2.7.11.1"/>
    </reaction>
</comment>
<dbReference type="SUPFAM" id="SSF56112">
    <property type="entry name" value="Protein kinase-like (PK-like)"/>
    <property type="match status" value="1"/>
</dbReference>
<evidence type="ECO:0000256" key="4">
    <source>
        <dbReference type="ARBA" id="ARBA00022679"/>
    </source>
</evidence>
<dbReference type="EMBL" id="SBJO01000324">
    <property type="protein sequence ID" value="KAF9761488.1"/>
    <property type="molecule type" value="Genomic_DNA"/>
</dbReference>
<dbReference type="Gene3D" id="1.10.510.10">
    <property type="entry name" value="Transferase(Phosphotransferase) domain 1"/>
    <property type="match status" value="1"/>
</dbReference>
<evidence type="ECO:0000256" key="2">
    <source>
        <dbReference type="ARBA" id="ARBA00021157"/>
    </source>
</evidence>
<sequence length="272" mass="31775">MDFLTIDDFELGKQLGKGKFGQVWLAREKNKGYIVALKIIKRKEITTKETAKQLRREIEIHSRLKHKNILRMYGYFYDSERLYIILEYANRGELFQLINDNGARGFSEEVSSKYIKQMIEALMYLKQNEVLHRDIKPENLLIGSDGNLKVADFGWAVRNIDKKRKTLCGTLEYLPPEMIRSLKHDHTCDLWSLGILTYEFLMGKPPFEIRPRSLSAARKHINWSNTTMPENMSVIAYDFINRLLTTDQSDRMSLEDAIGHPFILKYNCNDTA</sequence>
<dbReference type="PROSITE" id="PS00108">
    <property type="entry name" value="PROTEIN_KINASE_ST"/>
    <property type="match status" value="1"/>
</dbReference>
<evidence type="ECO:0000256" key="6">
    <source>
        <dbReference type="ARBA" id="ARBA00022777"/>
    </source>
</evidence>
<comment type="similarity">
    <text evidence="15">Belongs to the protein kinase superfamily. Ser/Thr protein kinase family. Aurora subfamily.</text>
</comment>
<keyword evidence="4 15" id="KW-0808">Transferase</keyword>
<dbReference type="GO" id="GO:0072479">
    <property type="term" value="P:response to mitotic cell cycle spindle assembly checkpoint signaling"/>
    <property type="evidence" value="ECO:0007669"/>
    <property type="project" value="UniProtKB-ARBA"/>
</dbReference>
<feature type="cross-link" description="Glycyl lysine isopeptide (Lys-Gly) (interchain with G-Cter in SUMO2)" evidence="12">
    <location>
        <position position="136"/>
    </location>
</feature>
<evidence type="ECO:0000313" key="18">
    <source>
        <dbReference type="Proteomes" id="UP000740883"/>
    </source>
</evidence>
<dbReference type="GO" id="GO:0000776">
    <property type="term" value="C:kinetochore"/>
    <property type="evidence" value="ECO:0007669"/>
    <property type="project" value="UniProtKB-ARBA"/>
</dbReference>
<dbReference type="GO" id="GO:0051233">
    <property type="term" value="C:spindle midzone"/>
    <property type="evidence" value="ECO:0007669"/>
    <property type="project" value="UniProtKB-ARBA"/>
</dbReference>
<feature type="binding site" evidence="11 13">
    <location>
        <position position="38"/>
    </location>
    <ligand>
        <name>ATP</name>
        <dbReference type="ChEBI" id="CHEBI:30616"/>
    </ligand>
</feature>
<dbReference type="PANTHER" id="PTHR24350">
    <property type="entry name" value="SERINE/THREONINE-PROTEIN KINASE IAL-RELATED"/>
    <property type="match status" value="1"/>
</dbReference>
<dbReference type="OrthoDB" id="377346at2759"/>
<feature type="binding site" evidence="11">
    <location>
        <position position="19"/>
    </location>
    <ligand>
        <name>ATP</name>
        <dbReference type="ChEBI" id="CHEBI:30616"/>
    </ligand>
</feature>
<keyword evidence="18" id="KW-1185">Reference proteome</keyword>
<reference evidence="17 18" key="1">
    <citation type="journal article" date="2020" name="Genome Biol. Evol.">
        <title>Comparative genomics of strictly vertically transmitted, feminizing microsporidia endosymbionts of amphipod crustaceans.</title>
        <authorList>
            <person name="Cormier A."/>
            <person name="Chebbi M.A."/>
            <person name="Giraud I."/>
            <person name="Wattier R."/>
            <person name="Teixeira M."/>
            <person name="Gilbert C."/>
            <person name="Rigaud T."/>
            <person name="Cordaux R."/>
        </authorList>
    </citation>
    <scope>NUCLEOTIDE SEQUENCE [LARGE SCALE GENOMIC DNA]</scope>
    <source>
        <strain evidence="17 18">Ou3-Ou53</strain>
    </source>
</reference>
<organism evidence="17 18">
    <name type="scientific">Nosema granulosis</name>
    <dbReference type="NCBI Taxonomy" id="83296"/>
    <lineage>
        <taxon>Eukaryota</taxon>
        <taxon>Fungi</taxon>
        <taxon>Fungi incertae sedis</taxon>
        <taxon>Microsporidia</taxon>
        <taxon>Nosematidae</taxon>
        <taxon>Nosema</taxon>
    </lineage>
</organism>
<dbReference type="Pfam" id="PF00069">
    <property type="entry name" value="Pkinase"/>
    <property type="match status" value="1"/>
</dbReference>
<feature type="domain" description="Protein kinase" evidence="16">
    <location>
        <begin position="9"/>
        <end position="263"/>
    </location>
</feature>
<dbReference type="GO" id="GO:0008608">
    <property type="term" value="P:attachment of spindle microtubules to kinetochore"/>
    <property type="evidence" value="ECO:0007669"/>
    <property type="project" value="UniProtKB-ARBA"/>
</dbReference>
<gene>
    <name evidence="17" type="primary">IPL1</name>
    <name evidence="17" type="ORF">NGRA_2608</name>
</gene>
<evidence type="ECO:0000259" key="16">
    <source>
        <dbReference type="PROSITE" id="PS50011"/>
    </source>
</evidence>
<feature type="binding site" evidence="11">
    <location>
        <begin position="87"/>
        <end position="89"/>
    </location>
    <ligand>
        <name>ATP</name>
        <dbReference type="ChEBI" id="CHEBI:30616"/>
    </ligand>
</feature>
<evidence type="ECO:0000256" key="7">
    <source>
        <dbReference type="ARBA" id="ARBA00022840"/>
    </source>
</evidence>
<keyword evidence="5 11" id="KW-0547">Nucleotide-binding</keyword>
<evidence type="ECO:0000256" key="13">
    <source>
        <dbReference type="PROSITE-ProRule" id="PRU10141"/>
    </source>
</evidence>
<dbReference type="PROSITE" id="PS50011">
    <property type="entry name" value="PROTEIN_KINASE_DOM"/>
    <property type="match status" value="1"/>
</dbReference>
<evidence type="ECO:0000256" key="1">
    <source>
        <dbReference type="ARBA" id="ARBA00012513"/>
    </source>
</evidence>
<evidence type="ECO:0000256" key="10">
    <source>
        <dbReference type="PIRSR" id="PIRSR630616-1"/>
    </source>
</evidence>
<dbReference type="InterPro" id="IPR008271">
    <property type="entry name" value="Ser/Thr_kinase_AS"/>
</dbReference>
<feature type="active site" description="Proton acceptor" evidence="10">
    <location>
        <position position="134"/>
    </location>
</feature>
<dbReference type="InterPro" id="IPR011009">
    <property type="entry name" value="Kinase-like_dom_sf"/>
</dbReference>
<dbReference type="GO" id="GO:0044779">
    <property type="term" value="P:meiotic spindle checkpoint signaling"/>
    <property type="evidence" value="ECO:0007669"/>
    <property type="project" value="UniProtKB-ARBA"/>
</dbReference>
<proteinExistence type="inferred from homology"/>
<evidence type="ECO:0000256" key="14">
    <source>
        <dbReference type="RuleBase" id="RU000304"/>
    </source>
</evidence>
<comment type="caution">
    <text evidence="17">The sequence shown here is derived from an EMBL/GenBank/DDBJ whole genome shotgun (WGS) entry which is preliminary data.</text>
</comment>
<accession>A0A9P6GZI8</accession>
<evidence type="ECO:0000256" key="11">
    <source>
        <dbReference type="PIRSR" id="PIRSR630616-2"/>
    </source>
</evidence>
<dbReference type="FunFam" id="3.30.200.20:FF:000042">
    <property type="entry name" value="Aurora kinase A"/>
    <property type="match status" value="1"/>
</dbReference>
<keyword evidence="3 14" id="KW-0723">Serine/threonine-protein kinase</keyword>
<dbReference type="SMART" id="SM00220">
    <property type="entry name" value="S_TKc"/>
    <property type="match status" value="1"/>
</dbReference>
<evidence type="ECO:0000256" key="3">
    <source>
        <dbReference type="ARBA" id="ARBA00022527"/>
    </source>
</evidence>
<evidence type="ECO:0000256" key="8">
    <source>
        <dbReference type="ARBA" id="ARBA00047899"/>
    </source>
</evidence>
<evidence type="ECO:0000313" key="17">
    <source>
        <dbReference type="EMBL" id="KAF9761488.1"/>
    </source>
</evidence>
<dbReference type="EC" id="2.7.11.1" evidence="1 15"/>
<dbReference type="GO" id="GO:1902115">
    <property type="term" value="P:regulation of organelle assembly"/>
    <property type="evidence" value="ECO:0007669"/>
    <property type="project" value="UniProtKB-ARBA"/>
</dbReference>
<dbReference type="FunFam" id="1.10.510.10:FF:000235">
    <property type="entry name" value="Serine/threonine-protein kinase ark1"/>
    <property type="match status" value="1"/>
</dbReference>
<dbReference type="GO" id="GO:0045143">
    <property type="term" value="P:homologous chromosome segregation"/>
    <property type="evidence" value="ECO:0007669"/>
    <property type="project" value="UniProtKB-ARBA"/>
</dbReference>
<name>A0A9P6GZI8_9MICR</name>
<dbReference type="GO" id="GO:0004674">
    <property type="term" value="F:protein serine/threonine kinase activity"/>
    <property type="evidence" value="ECO:0007669"/>
    <property type="project" value="UniProtKB-KW"/>
</dbReference>
<dbReference type="GO" id="GO:0032133">
    <property type="term" value="C:chromosome passenger complex"/>
    <property type="evidence" value="ECO:0007669"/>
    <property type="project" value="UniProtKB-ARBA"/>
</dbReference>
<dbReference type="InterPro" id="IPR000719">
    <property type="entry name" value="Prot_kinase_dom"/>
</dbReference>
<dbReference type="Proteomes" id="UP000740883">
    <property type="component" value="Unassembled WGS sequence"/>
</dbReference>
<evidence type="ECO:0000256" key="9">
    <source>
        <dbReference type="ARBA" id="ARBA00048679"/>
    </source>
</evidence>
<dbReference type="CDD" id="cd14007">
    <property type="entry name" value="STKc_Aurora"/>
    <property type="match status" value="1"/>
</dbReference>